<evidence type="ECO:0000259" key="9">
    <source>
        <dbReference type="PROSITE" id="PS51007"/>
    </source>
</evidence>
<evidence type="ECO:0000313" key="10">
    <source>
        <dbReference type="EMBL" id="MYN07770.1"/>
    </source>
</evidence>
<dbReference type="SUPFAM" id="SSF50952">
    <property type="entry name" value="Soluble quinoprotein glucose dehydrogenase"/>
    <property type="match status" value="1"/>
</dbReference>
<name>A0A7X4HAU9_9BURK</name>
<dbReference type="PANTHER" id="PTHR19328:SF53">
    <property type="entry name" value="MEMBRANE PROTEIN"/>
    <property type="match status" value="1"/>
</dbReference>
<dbReference type="SUPFAM" id="SSF46626">
    <property type="entry name" value="Cytochrome c"/>
    <property type="match status" value="1"/>
</dbReference>
<proteinExistence type="predicted"/>
<keyword evidence="11" id="KW-1185">Reference proteome</keyword>
<dbReference type="AlphaFoldDB" id="A0A7X4HAU9"/>
<organism evidence="10 11">
    <name type="scientific">Pseudoduganella aquatica</name>
    <dbReference type="NCBI Taxonomy" id="2660641"/>
    <lineage>
        <taxon>Bacteria</taxon>
        <taxon>Pseudomonadati</taxon>
        <taxon>Pseudomonadota</taxon>
        <taxon>Betaproteobacteria</taxon>
        <taxon>Burkholderiales</taxon>
        <taxon>Oxalobacteraceae</taxon>
        <taxon>Telluria group</taxon>
        <taxon>Pseudoduganella</taxon>
    </lineage>
</organism>
<evidence type="ECO:0000256" key="4">
    <source>
        <dbReference type="ARBA" id="ARBA00022982"/>
    </source>
</evidence>
<evidence type="ECO:0000256" key="1">
    <source>
        <dbReference type="ARBA" id="ARBA00022448"/>
    </source>
</evidence>
<dbReference type="Gene3D" id="2.120.10.30">
    <property type="entry name" value="TolB, C-terminal domain"/>
    <property type="match status" value="1"/>
</dbReference>
<keyword evidence="5 6" id="KW-0408">Iron</keyword>
<dbReference type="InterPro" id="IPR011041">
    <property type="entry name" value="Quinoprot_gluc/sorb_DH_b-prop"/>
</dbReference>
<feature type="chain" id="PRO_5031479862" evidence="8">
    <location>
        <begin position="25"/>
        <end position="575"/>
    </location>
</feature>
<keyword evidence="2 6" id="KW-0349">Heme</keyword>
<sequence>MHSHTTTRLAFSVLGMALATAAHAAGPSAADGKRIFQNNCAMCHTASPDMATLAGPPLFNVVGRKAAGVPGFAYSNALSALGAKGGHWTARELDLFLNDPAAYVPGTTMPVAVAQPDDRRALLAYLASAKGKAVAAKAAPAASAPPQAAAAAGEEHWSDDKPGRMHEVRVADLPPPFASASAGNSPRNVPRPEGALPSVPENFSASLWATDPDRGRVMAKAPNGDIFISSTTKRLIKVFRSSTGEKADTVTVFASKLDRPFGFAFWPVGPNPRYLYVANVNSIVRFPYRNGDLVASGEPEVVVPTLTAETGSHSSRTLVFSADSKTMYLSIGSASNVAEGIGATPPEPLAQWEAKHGLGAAWGTELDRALVLAFDADGKNKRTHATGLRNCVGMYLYPRTGELLCSVNERDMLGDNLPPDYLTRVKGGAHYGWPWHYIGGHEEPRLQGQRPDLKAKVTAPDLLLTAHSAPLGMVMYQAPAAARAAFPAAYDGDLFLALHGSWNRATRTGSKVVRVLMKNGVPTGQYQDFMTGFVISDKEVWGRPSSVMVQNDGSLLVDDDVTGEIWRVAPKSAPK</sequence>
<dbReference type="PANTHER" id="PTHR19328">
    <property type="entry name" value="HEDGEHOG-INTERACTING PROTEIN"/>
    <property type="match status" value="1"/>
</dbReference>
<keyword evidence="1" id="KW-0813">Transport</keyword>
<evidence type="ECO:0000256" key="7">
    <source>
        <dbReference type="SAM" id="MobiDB-lite"/>
    </source>
</evidence>
<feature type="domain" description="Cytochrome c" evidence="9">
    <location>
        <begin position="27"/>
        <end position="130"/>
    </location>
</feature>
<evidence type="ECO:0000256" key="6">
    <source>
        <dbReference type="PROSITE-ProRule" id="PRU00433"/>
    </source>
</evidence>
<keyword evidence="8" id="KW-0732">Signal</keyword>
<dbReference type="GO" id="GO:0020037">
    <property type="term" value="F:heme binding"/>
    <property type="evidence" value="ECO:0007669"/>
    <property type="project" value="InterPro"/>
</dbReference>
<feature type="region of interest" description="Disordered" evidence="7">
    <location>
        <begin position="174"/>
        <end position="193"/>
    </location>
</feature>
<accession>A0A7X4HAU9</accession>
<evidence type="ECO:0000256" key="5">
    <source>
        <dbReference type="ARBA" id="ARBA00023004"/>
    </source>
</evidence>
<dbReference type="InterPro" id="IPR054539">
    <property type="entry name" value="Beta-prop_PDH"/>
</dbReference>
<keyword evidence="4" id="KW-0249">Electron transport</keyword>
<dbReference type="EMBL" id="WWCU01000009">
    <property type="protein sequence ID" value="MYN07770.1"/>
    <property type="molecule type" value="Genomic_DNA"/>
</dbReference>
<dbReference type="Proteomes" id="UP000450676">
    <property type="component" value="Unassembled WGS sequence"/>
</dbReference>
<gene>
    <name evidence="10" type="ORF">GTP77_10505</name>
</gene>
<dbReference type="PRINTS" id="PR00604">
    <property type="entry name" value="CYTCHRMECIAB"/>
</dbReference>
<protein>
    <submittedName>
        <fullName evidence="10">C-type cytochrome</fullName>
    </submittedName>
</protein>
<dbReference type="GO" id="GO:0046872">
    <property type="term" value="F:metal ion binding"/>
    <property type="evidence" value="ECO:0007669"/>
    <property type="project" value="UniProtKB-KW"/>
</dbReference>
<reference evidence="10 11" key="1">
    <citation type="submission" date="2019-12" db="EMBL/GenBank/DDBJ databases">
        <title>Novel species isolated from a subtropical stream in China.</title>
        <authorList>
            <person name="Lu H."/>
        </authorList>
    </citation>
    <scope>NUCLEOTIDE SEQUENCE [LARGE SCALE GENOMIC DNA]</scope>
    <source>
        <strain evidence="10 11">FT127W</strain>
    </source>
</reference>
<dbReference type="InterPro" id="IPR009056">
    <property type="entry name" value="Cyt_c-like_dom"/>
</dbReference>
<keyword evidence="3 6" id="KW-0479">Metal-binding</keyword>
<dbReference type="PROSITE" id="PS51007">
    <property type="entry name" value="CYTC"/>
    <property type="match status" value="1"/>
</dbReference>
<dbReference type="InterPro" id="IPR011042">
    <property type="entry name" value="6-blade_b-propeller_TolB-like"/>
</dbReference>
<dbReference type="InterPro" id="IPR002327">
    <property type="entry name" value="Cyt_c_1A/1B"/>
</dbReference>
<comment type="caution">
    <text evidence="10">The sequence shown here is derived from an EMBL/GenBank/DDBJ whole genome shotgun (WGS) entry which is preliminary data.</text>
</comment>
<evidence type="ECO:0000256" key="8">
    <source>
        <dbReference type="SAM" id="SignalP"/>
    </source>
</evidence>
<evidence type="ECO:0000313" key="11">
    <source>
        <dbReference type="Proteomes" id="UP000450676"/>
    </source>
</evidence>
<evidence type="ECO:0000256" key="2">
    <source>
        <dbReference type="ARBA" id="ARBA00022617"/>
    </source>
</evidence>
<feature type="signal peptide" evidence="8">
    <location>
        <begin position="1"/>
        <end position="24"/>
    </location>
</feature>
<dbReference type="Pfam" id="PF00034">
    <property type="entry name" value="Cytochrom_C"/>
    <property type="match status" value="1"/>
</dbReference>
<dbReference type="Gene3D" id="1.10.760.10">
    <property type="entry name" value="Cytochrome c-like domain"/>
    <property type="match status" value="1"/>
</dbReference>
<evidence type="ECO:0000256" key="3">
    <source>
        <dbReference type="ARBA" id="ARBA00022723"/>
    </source>
</evidence>
<dbReference type="GO" id="GO:0009055">
    <property type="term" value="F:electron transfer activity"/>
    <property type="evidence" value="ECO:0007669"/>
    <property type="project" value="InterPro"/>
</dbReference>
<dbReference type="InterPro" id="IPR036909">
    <property type="entry name" value="Cyt_c-like_dom_sf"/>
</dbReference>
<dbReference type="Pfam" id="PF22807">
    <property type="entry name" value="TrAA12"/>
    <property type="match status" value="2"/>
</dbReference>